<evidence type="ECO:0000256" key="1">
    <source>
        <dbReference type="SAM" id="SignalP"/>
    </source>
</evidence>
<proteinExistence type="predicted"/>
<evidence type="ECO:0000313" key="2">
    <source>
        <dbReference type="EMBL" id="QTD51827.1"/>
    </source>
</evidence>
<organism evidence="2 3">
    <name type="scientific">Sulfidibacter corallicola</name>
    <dbReference type="NCBI Taxonomy" id="2818388"/>
    <lineage>
        <taxon>Bacteria</taxon>
        <taxon>Pseudomonadati</taxon>
        <taxon>Acidobacteriota</taxon>
        <taxon>Holophagae</taxon>
        <taxon>Acanthopleuribacterales</taxon>
        <taxon>Acanthopleuribacteraceae</taxon>
        <taxon>Sulfidibacter</taxon>
    </lineage>
</organism>
<feature type="signal peptide" evidence="1">
    <location>
        <begin position="1"/>
        <end position="19"/>
    </location>
</feature>
<dbReference type="KEGG" id="scor:J3U87_05095"/>
<dbReference type="AlphaFoldDB" id="A0A8A4TQY7"/>
<accession>A0A8A4TQY7</accession>
<name>A0A8A4TQY7_SULCO</name>
<feature type="chain" id="PRO_5035189751" evidence="1">
    <location>
        <begin position="20"/>
        <end position="194"/>
    </location>
</feature>
<sequence>MRKLCILMMTLLAAGPLFAGLRCEGRWILVQSGTITLADLQTVPQQTPTGAWLSTWDRAALVAENIRLAYQGSQNILTKVQTRPSMMRDPLNPYNWIPNPGGPWTYKILRCYGRGEFPMYPHEKSTDFAREVMKGAVGAIGGGIGHTDGRVVSAEGIEGSKFYLVADLVDEGGNTKGSITVDMEFMEVTELIME</sequence>
<reference evidence="2" key="1">
    <citation type="submission" date="2021-03" db="EMBL/GenBank/DDBJ databases">
        <title>Acanthopleuribacteraceae sp. M133.</title>
        <authorList>
            <person name="Wang G."/>
        </authorList>
    </citation>
    <scope>NUCLEOTIDE SEQUENCE</scope>
    <source>
        <strain evidence="2">M133</strain>
    </source>
</reference>
<dbReference type="EMBL" id="CP071793">
    <property type="protein sequence ID" value="QTD51827.1"/>
    <property type="molecule type" value="Genomic_DNA"/>
</dbReference>
<dbReference type="Proteomes" id="UP000663929">
    <property type="component" value="Chromosome"/>
</dbReference>
<keyword evidence="3" id="KW-1185">Reference proteome</keyword>
<keyword evidence="1" id="KW-0732">Signal</keyword>
<evidence type="ECO:0000313" key="3">
    <source>
        <dbReference type="Proteomes" id="UP000663929"/>
    </source>
</evidence>
<protein>
    <submittedName>
        <fullName evidence="2">Uncharacterized protein</fullName>
    </submittedName>
</protein>
<dbReference type="RefSeq" id="WP_237381947.1">
    <property type="nucleotide sequence ID" value="NZ_CP071793.1"/>
</dbReference>
<gene>
    <name evidence="2" type="ORF">J3U87_05095</name>
</gene>